<dbReference type="InterPro" id="IPR002781">
    <property type="entry name" value="TM_pro_TauE-like"/>
</dbReference>
<feature type="transmembrane region" description="Helical" evidence="5">
    <location>
        <begin position="59"/>
        <end position="79"/>
    </location>
</feature>
<keyword evidence="7" id="KW-1185">Reference proteome</keyword>
<evidence type="ECO:0000256" key="5">
    <source>
        <dbReference type="SAM" id="Phobius"/>
    </source>
</evidence>
<dbReference type="EnsemblProtists" id="EOD37799">
    <property type="protein sequence ID" value="EOD37799"/>
    <property type="gene ID" value="EMIHUDRAFT_225052"/>
</dbReference>
<comment type="subcellular location">
    <subcellularLocation>
        <location evidence="1">Membrane</location>
        <topology evidence="1">Multi-pass membrane protein</topology>
    </subcellularLocation>
</comment>
<dbReference type="RefSeq" id="XP_005790228.1">
    <property type="nucleotide sequence ID" value="XM_005790171.1"/>
</dbReference>
<dbReference type="PANTHER" id="PTHR14255:SF3">
    <property type="entry name" value="SULFITE EXPORTER TAUE_SAFE FAMILY PROTEIN 5-RELATED"/>
    <property type="match status" value="1"/>
</dbReference>
<dbReference type="GO" id="GO:0016020">
    <property type="term" value="C:membrane"/>
    <property type="evidence" value="ECO:0007669"/>
    <property type="project" value="UniProtKB-SubCell"/>
</dbReference>
<evidence type="ECO:0000256" key="3">
    <source>
        <dbReference type="ARBA" id="ARBA00022989"/>
    </source>
</evidence>
<feature type="transmembrane region" description="Helical" evidence="5">
    <location>
        <begin position="118"/>
        <end position="135"/>
    </location>
</feature>
<evidence type="ECO:0000313" key="6">
    <source>
        <dbReference type="EnsemblProtists" id="EOD37799"/>
    </source>
</evidence>
<keyword evidence="4 5" id="KW-0472">Membrane</keyword>
<evidence type="ECO:0000256" key="4">
    <source>
        <dbReference type="ARBA" id="ARBA00023136"/>
    </source>
</evidence>
<accession>A0A0D3KPW4</accession>
<keyword evidence="2 5" id="KW-0812">Transmembrane</keyword>
<dbReference type="Pfam" id="PF01925">
    <property type="entry name" value="TauE"/>
    <property type="match status" value="1"/>
</dbReference>
<reference evidence="6" key="2">
    <citation type="submission" date="2024-10" db="UniProtKB">
        <authorList>
            <consortium name="EnsemblProtists"/>
        </authorList>
    </citation>
    <scope>IDENTIFICATION</scope>
</reference>
<organism evidence="6 7">
    <name type="scientific">Emiliania huxleyi (strain CCMP1516)</name>
    <dbReference type="NCBI Taxonomy" id="280463"/>
    <lineage>
        <taxon>Eukaryota</taxon>
        <taxon>Haptista</taxon>
        <taxon>Haptophyta</taxon>
        <taxon>Prymnesiophyceae</taxon>
        <taxon>Isochrysidales</taxon>
        <taxon>Noelaerhabdaceae</taxon>
        <taxon>Emiliania</taxon>
    </lineage>
</organism>
<keyword evidence="3 5" id="KW-1133">Transmembrane helix</keyword>
<dbReference type="GO" id="GO:0031464">
    <property type="term" value="C:Cul4A-RING E3 ubiquitin ligase complex"/>
    <property type="evidence" value="ECO:0007669"/>
    <property type="project" value="TreeGrafter"/>
</dbReference>
<dbReference type="OMA" id="NTILPEW"/>
<dbReference type="Proteomes" id="UP000013827">
    <property type="component" value="Unassembled WGS sequence"/>
</dbReference>
<protein>
    <recommendedName>
        <fullName evidence="8">Membrane transporter protein</fullName>
    </recommendedName>
</protein>
<feature type="transmembrane region" description="Helical" evidence="5">
    <location>
        <begin position="22"/>
        <end position="47"/>
    </location>
</feature>
<name>A0A0D3KPW4_EMIH1</name>
<reference evidence="7" key="1">
    <citation type="journal article" date="2013" name="Nature">
        <title>Pan genome of the phytoplankton Emiliania underpins its global distribution.</title>
        <authorList>
            <person name="Read B.A."/>
            <person name="Kegel J."/>
            <person name="Klute M.J."/>
            <person name="Kuo A."/>
            <person name="Lefebvre S.C."/>
            <person name="Maumus F."/>
            <person name="Mayer C."/>
            <person name="Miller J."/>
            <person name="Monier A."/>
            <person name="Salamov A."/>
            <person name="Young J."/>
            <person name="Aguilar M."/>
            <person name="Claverie J.M."/>
            <person name="Frickenhaus S."/>
            <person name="Gonzalez K."/>
            <person name="Herman E.K."/>
            <person name="Lin Y.C."/>
            <person name="Napier J."/>
            <person name="Ogata H."/>
            <person name="Sarno A.F."/>
            <person name="Shmutz J."/>
            <person name="Schroeder D."/>
            <person name="de Vargas C."/>
            <person name="Verret F."/>
            <person name="von Dassow P."/>
            <person name="Valentin K."/>
            <person name="Van de Peer Y."/>
            <person name="Wheeler G."/>
            <person name="Dacks J.B."/>
            <person name="Delwiche C.F."/>
            <person name="Dyhrman S.T."/>
            <person name="Glockner G."/>
            <person name="John U."/>
            <person name="Richards T."/>
            <person name="Worden A.Z."/>
            <person name="Zhang X."/>
            <person name="Grigoriev I.V."/>
            <person name="Allen A.E."/>
            <person name="Bidle K."/>
            <person name="Borodovsky M."/>
            <person name="Bowler C."/>
            <person name="Brownlee C."/>
            <person name="Cock J.M."/>
            <person name="Elias M."/>
            <person name="Gladyshev V.N."/>
            <person name="Groth M."/>
            <person name="Guda C."/>
            <person name="Hadaegh A."/>
            <person name="Iglesias-Rodriguez M.D."/>
            <person name="Jenkins J."/>
            <person name="Jones B.M."/>
            <person name="Lawson T."/>
            <person name="Leese F."/>
            <person name="Lindquist E."/>
            <person name="Lobanov A."/>
            <person name="Lomsadze A."/>
            <person name="Malik S.B."/>
            <person name="Marsh M.E."/>
            <person name="Mackinder L."/>
            <person name="Mock T."/>
            <person name="Mueller-Roeber B."/>
            <person name="Pagarete A."/>
            <person name="Parker M."/>
            <person name="Probert I."/>
            <person name="Quesneville H."/>
            <person name="Raines C."/>
            <person name="Rensing S.A."/>
            <person name="Riano-Pachon D.M."/>
            <person name="Richier S."/>
            <person name="Rokitta S."/>
            <person name="Shiraiwa Y."/>
            <person name="Soanes D.M."/>
            <person name="van der Giezen M."/>
            <person name="Wahlund T.M."/>
            <person name="Williams B."/>
            <person name="Wilson W."/>
            <person name="Wolfe G."/>
            <person name="Wurch L.L."/>
        </authorList>
    </citation>
    <scope>NUCLEOTIDE SEQUENCE</scope>
</reference>
<feature type="transmembrane region" description="Helical" evidence="5">
    <location>
        <begin position="91"/>
        <end position="112"/>
    </location>
</feature>
<dbReference type="KEGG" id="ehx:EMIHUDRAFT_225052"/>
<dbReference type="GeneID" id="17283069"/>
<dbReference type="GO" id="GO:0016567">
    <property type="term" value="P:protein ubiquitination"/>
    <property type="evidence" value="ECO:0007669"/>
    <property type="project" value="TreeGrafter"/>
</dbReference>
<dbReference type="PANTHER" id="PTHR14255">
    <property type="entry name" value="CEREBLON"/>
    <property type="match status" value="1"/>
</dbReference>
<sequence length="137" mass="14578">MDPRVPSYESAAPLFADPTRDLLGSLCAFLTVTVASIGGIGGGGLLVPLYMMVLQLGRFAIPLSKATICGAALANFAIQSRRRHPLADRPVIAYNVAVVFEPMTLAGTVAGVLLNTILPEWLVTSLLVLLLFYTCEM</sequence>
<dbReference type="HOGENOM" id="CLU_1869005_0_0_1"/>
<evidence type="ECO:0000256" key="1">
    <source>
        <dbReference type="ARBA" id="ARBA00004141"/>
    </source>
</evidence>
<proteinExistence type="predicted"/>
<dbReference type="eggNOG" id="ENOG502QWNB">
    <property type="taxonomic scope" value="Eukaryota"/>
</dbReference>
<evidence type="ECO:0000313" key="7">
    <source>
        <dbReference type="Proteomes" id="UP000013827"/>
    </source>
</evidence>
<evidence type="ECO:0008006" key="8">
    <source>
        <dbReference type="Google" id="ProtNLM"/>
    </source>
</evidence>
<dbReference type="AlphaFoldDB" id="A0A0D3KPW4"/>
<evidence type="ECO:0000256" key="2">
    <source>
        <dbReference type="ARBA" id="ARBA00022692"/>
    </source>
</evidence>
<dbReference type="PaxDb" id="2903-EOD37799"/>